<proteinExistence type="predicted"/>
<evidence type="ECO:0000256" key="1">
    <source>
        <dbReference type="ARBA" id="ARBA00022737"/>
    </source>
</evidence>
<dbReference type="InterPro" id="IPR002110">
    <property type="entry name" value="Ankyrin_rpt"/>
</dbReference>
<dbReference type="Proteomes" id="UP000282483">
    <property type="component" value="Chromosome"/>
</dbReference>
<keyword evidence="1" id="KW-0677">Repeat</keyword>
<dbReference type="InterPro" id="IPR036770">
    <property type="entry name" value="Ankyrin_rpt-contain_sf"/>
</dbReference>
<dbReference type="SMART" id="SM00248">
    <property type="entry name" value="ANK"/>
    <property type="match status" value="2"/>
</dbReference>
<dbReference type="OrthoDB" id="5652348at2"/>
<dbReference type="EMBL" id="AP018005">
    <property type="protein sequence ID" value="BBB15301.1"/>
    <property type="molecule type" value="Genomic_DNA"/>
</dbReference>
<evidence type="ECO:0000313" key="4">
    <source>
        <dbReference type="EMBL" id="BBB15301.1"/>
    </source>
</evidence>
<name>A0A2Z5UW86_9COXI</name>
<evidence type="ECO:0000256" key="2">
    <source>
        <dbReference type="ARBA" id="ARBA00023043"/>
    </source>
</evidence>
<accession>A0A2Z5UW86</accession>
<feature type="repeat" description="ANK" evidence="3">
    <location>
        <begin position="142"/>
        <end position="174"/>
    </location>
</feature>
<protein>
    <submittedName>
        <fullName evidence="4">Ankyrin repeat-containing protein</fullName>
    </submittedName>
</protein>
<dbReference type="Pfam" id="PF12796">
    <property type="entry name" value="Ank_2"/>
    <property type="match status" value="1"/>
</dbReference>
<dbReference type="PANTHER" id="PTHR24189:SF50">
    <property type="entry name" value="ANKYRIN REPEAT AND SOCS BOX PROTEIN 2"/>
    <property type="match status" value="1"/>
</dbReference>
<gene>
    <name evidence="4" type="ORF">RVIR1_08120</name>
</gene>
<dbReference type="SUPFAM" id="SSF48403">
    <property type="entry name" value="Ankyrin repeat"/>
    <property type="match status" value="1"/>
</dbReference>
<dbReference type="PROSITE" id="PS50088">
    <property type="entry name" value="ANK_REPEAT"/>
    <property type="match status" value="1"/>
</dbReference>
<evidence type="ECO:0000256" key="3">
    <source>
        <dbReference type="PROSITE-ProRule" id="PRU00023"/>
    </source>
</evidence>
<evidence type="ECO:0000313" key="5">
    <source>
        <dbReference type="Proteomes" id="UP000282483"/>
    </source>
</evidence>
<dbReference type="PANTHER" id="PTHR24189">
    <property type="entry name" value="MYOTROPHIN"/>
    <property type="match status" value="1"/>
</dbReference>
<sequence length="335" mass="37883">MLYDDNALEAYLKKLQNCSERDRLAIHLMPHLNLNTSAYPLILIYHADQACWFIENCGDSTLSASFAKDKFADIAHKIKQDMGFQHSHEFLLETSFYYLYNQGSGLKLSAAMPFFMAEIGDWESVEVLLEEELVDVNTQAVDGATLLHHAVKSGDFYRVQLLLDKGANPNIETKNGETAFTLAVSISLSEQNKIDYEDILKALIDKGINFSRQKNSLISKEALSDSGVQQCVTEIEKYSQCLNKKWIGRDLAKKKSLALMNIVQACKANGTFFSGAQLAHVRRVIQQEEAILSQHRHWPQGILLYFFKQPILKNRVSSYKKVMALDHAIKCLLVA</sequence>
<dbReference type="PROSITE" id="PS50297">
    <property type="entry name" value="ANK_REP_REGION"/>
    <property type="match status" value="1"/>
</dbReference>
<dbReference type="AlphaFoldDB" id="A0A2Z5UW86"/>
<organism evidence="4 5">
    <name type="scientific">Candidatus Rickettsiella viridis</name>
    <dbReference type="NCBI Taxonomy" id="676208"/>
    <lineage>
        <taxon>Bacteria</taxon>
        <taxon>Pseudomonadati</taxon>
        <taxon>Pseudomonadota</taxon>
        <taxon>Gammaproteobacteria</taxon>
        <taxon>Legionellales</taxon>
        <taxon>Coxiellaceae</taxon>
        <taxon>Rickettsiella</taxon>
    </lineage>
</organism>
<dbReference type="RefSeq" id="WP_126322768.1">
    <property type="nucleotide sequence ID" value="NZ_AP018005.1"/>
</dbReference>
<keyword evidence="5" id="KW-1185">Reference proteome</keyword>
<reference evidence="4 5" key="1">
    <citation type="submission" date="2017-03" db="EMBL/GenBank/DDBJ databases">
        <title>The genome sequence of Candidatus Rickettsiella viridis.</title>
        <authorList>
            <person name="Nikoh N."/>
            <person name="Tsuchida T."/>
            <person name="Yamaguchi K."/>
            <person name="Maeda T."/>
            <person name="Shigenobu S."/>
            <person name="Fukatsu T."/>
        </authorList>
    </citation>
    <scope>NUCLEOTIDE SEQUENCE [LARGE SCALE GENOMIC DNA]</scope>
    <source>
        <strain evidence="4 5">Ap-RA04</strain>
    </source>
</reference>
<dbReference type="Gene3D" id="1.25.40.20">
    <property type="entry name" value="Ankyrin repeat-containing domain"/>
    <property type="match status" value="1"/>
</dbReference>
<dbReference type="InterPro" id="IPR050745">
    <property type="entry name" value="Multifunctional_regulatory"/>
</dbReference>
<keyword evidence="2 3" id="KW-0040">ANK repeat</keyword>
<dbReference type="KEGG" id="rvi:RVIR1_08120"/>